<dbReference type="SMART" id="SM00858">
    <property type="entry name" value="SAF"/>
    <property type="match status" value="1"/>
</dbReference>
<feature type="domain" description="SAF" evidence="5">
    <location>
        <begin position="18"/>
        <end position="75"/>
    </location>
</feature>
<proteinExistence type="inferred from homology"/>
<reference evidence="6 7" key="1">
    <citation type="submission" date="2016-10" db="EMBL/GenBank/DDBJ databases">
        <authorList>
            <person name="de Groot N.N."/>
        </authorList>
    </citation>
    <scope>NUCLEOTIDE SEQUENCE [LARGE SCALE GENOMIC DNA]</scope>
    <source>
        <strain evidence="6 7">DSM 17862</strain>
    </source>
</reference>
<evidence type="ECO:0000256" key="2">
    <source>
        <dbReference type="ARBA" id="ARBA00022729"/>
    </source>
</evidence>
<comment type="subcellular location">
    <subcellularLocation>
        <location evidence="1 4">Periplasm</location>
    </subcellularLocation>
</comment>
<dbReference type="STRING" id="364199.SAMN04489858_102185"/>
<dbReference type="GO" id="GO:0044780">
    <property type="term" value="P:bacterial-type flagellum assembly"/>
    <property type="evidence" value="ECO:0007669"/>
    <property type="project" value="InterPro"/>
</dbReference>
<accession>A0A1I0AC19</accession>
<evidence type="ECO:0000256" key="1">
    <source>
        <dbReference type="ARBA" id="ARBA00004418"/>
    </source>
</evidence>
<comment type="similarity">
    <text evidence="4">Belongs to the FlgA family.</text>
</comment>
<keyword evidence="4" id="KW-1005">Bacterial flagellum biogenesis</keyword>
<keyword evidence="7" id="KW-1185">Reference proteome</keyword>
<keyword evidence="6" id="KW-0969">Cilium</keyword>
<dbReference type="InterPro" id="IPR039246">
    <property type="entry name" value="Flagellar_FlgA"/>
</dbReference>
<dbReference type="OrthoDB" id="7619725at2"/>
<comment type="function">
    <text evidence="4">Involved in the assembly process of the P-ring formation. It may associate with FlgF on the rod constituting a structure essential for the P-ring assembly or may act as a modulator protein for the P-ring assembly.</text>
</comment>
<keyword evidence="6" id="KW-0966">Cell projection</keyword>
<dbReference type="RefSeq" id="WP_090732465.1">
    <property type="nucleotide sequence ID" value="NZ_FOHO01000002.1"/>
</dbReference>
<dbReference type="AlphaFoldDB" id="A0A1I0AC19"/>
<organism evidence="6 7">
    <name type="scientific">Paracoccus homiensis</name>
    <dbReference type="NCBI Taxonomy" id="364199"/>
    <lineage>
        <taxon>Bacteria</taxon>
        <taxon>Pseudomonadati</taxon>
        <taxon>Pseudomonadota</taxon>
        <taxon>Alphaproteobacteria</taxon>
        <taxon>Rhodobacterales</taxon>
        <taxon>Paracoccaceae</taxon>
        <taxon>Paracoccus</taxon>
    </lineage>
</organism>
<protein>
    <recommendedName>
        <fullName evidence="4">Flagella basal body P-ring formation protein FlgA</fullName>
    </recommendedName>
</protein>
<evidence type="ECO:0000313" key="6">
    <source>
        <dbReference type="EMBL" id="SES91778.1"/>
    </source>
</evidence>
<dbReference type="InterPro" id="IPR013974">
    <property type="entry name" value="SAF"/>
</dbReference>
<name>A0A1I0AC19_9RHOB</name>
<keyword evidence="2 4" id="KW-0732">Signal</keyword>
<dbReference type="PANTHER" id="PTHR36307:SF1">
    <property type="entry name" value="FLAGELLA BASAL BODY P-RING FORMATION PROTEIN FLGA"/>
    <property type="match status" value="1"/>
</dbReference>
<dbReference type="Proteomes" id="UP000199180">
    <property type="component" value="Unassembled WGS sequence"/>
</dbReference>
<evidence type="ECO:0000256" key="4">
    <source>
        <dbReference type="RuleBase" id="RU362063"/>
    </source>
</evidence>
<keyword evidence="6" id="KW-0282">Flagellum</keyword>
<evidence type="ECO:0000313" key="7">
    <source>
        <dbReference type="Proteomes" id="UP000199180"/>
    </source>
</evidence>
<keyword evidence="3 4" id="KW-0574">Periplasm</keyword>
<gene>
    <name evidence="6" type="ORF">SAMN04489858_102185</name>
</gene>
<dbReference type="CDD" id="cd11614">
    <property type="entry name" value="SAF_CpaB_FlgA_like"/>
    <property type="match status" value="1"/>
</dbReference>
<feature type="chain" id="PRO_5011327761" description="Flagella basal body P-ring formation protein FlgA" evidence="4">
    <location>
        <begin position="19"/>
        <end position="138"/>
    </location>
</feature>
<feature type="signal peptide" evidence="4">
    <location>
        <begin position="1"/>
        <end position="18"/>
    </location>
</feature>
<evidence type="ECO:0000259" key="5">
    <source>
        <dbReference type="SMART" id="SM00858"/>
    </source>
</evidence>
<dbReference type="InterPro" id="IPR017585">
    <property type="entry name" value="SAF_FlgA"/>
</dbReference>
<dbReference type="GO" id="GO:0042597">
    <property type="term" value="C:periplasmic space"/>
    <property type="evidence" value="ECO:0007669"/>
    <property type="project" value="UniProtKB-SubCell"/>
</dbReference>
<evidence type="ECO:0000256" key="3">
    <source>
        <dbReference type="ARBA" id="ARBA00022764"/>
    </source>
</evidence>
<dbReference type="Pfam" id="PF13144">
    <property type="entry name" value="ChapFlgA"/>
    <property type="match status" value="1"/>
</dbReference>
<dbReference type="NCBIfam" id="TIGR03170">
    <property type="entry name" value="flgA_cterm"/>
    <property type="match status" value="1"/>
</dbReference>
<dbReference type="Gene3D" id="2.30.30.760">
    <property type="match status" value="1"/>
</dbReference>
<dbReference type="Gene3D" id="3.90.1210.10">
    <property type="entry name" value="Antifreeze-like/N-acetylneuraminic acid synthase C-terminal domain"/>
    <property type="match status" value="1"/>
</dbReference>
<dbReference type="EMBL" id="FOHO01000002">
    <property type="protein sequence ID" value="SES91778.1"/>
    <property type="molecule type" value="Genomic_DNA"/>
</dbReference>
<dbReference type="PANTHER" id="PTHR36307">
    <property type="entry name" value="FLAGELLA BASAL BODY P-RING FORMATION PROTEIN FLGA"/>
    <property type="match status" value="1"/>
</dbReference>
<sequence>MRRALLILGLLLPHATHAGGLAAARTLPAGTVIGAADLRASDGDHRGLTDPSQAIGLQTRITIYEGRPIQASLLQAPILVNRNQLVRLDFQKGTLRIATNGRSLDQGAAGDLVRVMNLGSRSTITARVNSDGTLSVAH</sequence>